<dbReference type="AlphaFoldDB" id="A0A1E3W1X3"/>
<dbReference type="OrthoDB" id="129082at2"/>
<evidence type="ECO:0000256" key="1">
    <source>
        <dbReference type="SAM" id="Phobius"/>
    </source>
</evidence>
<name>A0A1E3W1X3_9HYPH</name>
<reference evidence="3 4" key="1">
    <citation type="journal article" date="2016" name="Environ. Microbiol.">
        <title>New Methyloceanibacter diversity from North Sea sediments includes methanotroph containing solely the soluble methane monooxygenase.</title>
        <authorList>
            <person name="Vekeman B."/>
            <person name="Kerckhof F.M."/>
            <person name="Cremers G."/>
            <person name="de Vos P."/>
            <person name="Vandamme P."/>
            <person name="Boon N."/>
            <person name="Op den Camp H.J."/>
            <person name="Heylen K."/>
        </authorList>
    </citation>
    <scope>NUCLEOTIDE SEQUENCE [LARGE SCALE GENOMIC DNA]</scope>
    <source>
        <strain evidence="3 4">R-67174</strain>
    </source>
</reference>
<dbReference type="InterPro" id="IPR005530">
    <property type="entry name" value="SPW"/>
</dbReference>
<comment type="caution">
    <text evidence="3">The sequence shown here is derived from an EMBL/GenBank/DDBJ whole genome shotgun (WGS) entry which is preliminary data.</text>
</comment>
<keyword evidence="1" id="KW-0472">Membrane</keyword>
<feature type="transmembrane region" description="Helical" evidence="1">
    <location>
        <begin position="97"/>
        <end position="116"/>
    </location>
</feature>
<sequence>MDIRFVTRRIHAYLDYPVAFGLIGLPFLLGLGASNPLALWLSVATGVAAFVLTVLTDHETGIIRVVPYSLHVAVDFLVGLVFVAAPFLFGFSGLDAWFYWLSGGAVLTVIALSRPLSEAREPVSA</sequence>
<evidence type="ECO:0000259" key="2">
    <source>
        <dbReference type="Pfam" id="PF03779"/>
    </source>
</evidence>
<evidence type="ECO:0000313" key="3">
    <source>
        <dbReference type="EMBL" id="ODR99521.1"/>
    </source>
</evidence>
<dbReference type="Proteomes" id="UP000094501">
    <property type="component" value="Unassembled WGS sequence"/>
</dbReference>
<keyword evidence="1" id="KW-1133">Transmembrane helix</keyword>
<organism evidence="3 4">
    <name type="scientific">Methyloceanibacter methanicus</name>
    <dbReference type="NCBI Taxonomy" id="1774968"/>
    <lineage>
        <taxon>Bacteria</taxon>
        <taxon>Pseudomonadati</taxon>
        <taxon>Pseudomonadota</taxon>
        <taxon>Alphaproteobacteria</taxon>
        <taxon>Hyphomicrobiales</taxon>
        <taxon>Hyphomicrobiaceae</taxon>
        <taxon>Methyloceanibacter</taxon>
    </lineage>
</organism>
<feature type="transmembrane region" description="Helical" evidence="1">
    <location>
        <begin position="37"/>
        <end position="56"/>
    </location>
</feature>
<dbReference type="Pfam" id="PF03779">
    <property type="entry name" value="SPW"/>
    <property type="match status" value="1"/>
</dbReference>
<accession>A0A1E3W1X3</accession>
<evidence type="ECO:0000313" key="4">
    <source>
        <dbReference type="Proteomes" id="UP000094501"/>
    </source>
</evidence>
<dbReference type="STRING" id="1774968.AUC68_04630"/>
<feature type="transmembrane region" description="Helical" evidence="1">
    <location>
        <begin position="68"/>
        <end position="91"/>
    </location>
</feature>
<keyword evidence="4" id="KW-1185">Reference proteome</keyword>
<gene>
    <name evidence="3" type="ORF">AUC68_04630</name>
</gene>
<dbReference type="EMBL" id="LPWG01000011">
    <property type="protein sequence ID" value="ODR99521.1"/>
    <property type="molecule type" value="Genomic_DNA"/>
</dbReference>
<feature type="domain" description="SPW repeat-containing integral membrane" evidence="2">
    <location>
        <begin position="11"/>
        <end position="109"/>
    </location>
</feature>
<protein>
    <recommendedName>
        <fullName evidence="2">SPW repeat-containing integral membrane domain-containing protein</fullName>
    </recommendedName>
</protein>
<feature type="transmembrane region" description="Helical" evidence="1">
    <location>
        <begin position="12"/>
        <end position="31"/>
    </location>
</feature>
<keyword evidence="1" id="KW-0812">Transmembrane</keyword>
<proteinExistence type="predicted"/>